<organism evidence="4 5">
    <name type="scientific">Oopsacas minuta</name>
    <dbReference type="NCBI Taxonomy" id="111878"/>
    <lineage>
        <taxon>Eukaryota</taxon>
        <taxon>Metazoa</taxon>
        <taxon>Porifera</taxon>
        <taxon>Hexactinellida</taxon>
        <taxon>Hexasterophora</taxon>
        <taxon>Lyssacinosida</taxon>
        <taxon>Leucopsacidae</taxon>
        <taxon>Oopsacas</taxon>
    </lineage>
</organism>
<dbReference type="Pfam" id="PF03133">
    <property type="entry name" value="TTL"/>
    <property type="match status" value="1"/>
</dbReference>
<evidence type="ECO:0000256" key="2">
    <source>
        <dbReference type="ARBA" id="ARBA00022741"/>
    </source>
</evidence>
<keyword evidence="1" id="KW-0436">Ligase</keyword>
<dbReference type="GO" id="GO:0000226">
    <property type="term" value="P:microtubule cytoskeleton organization"/>
    <property type="evidence" value="ECO:0007669"/>
    <property type="project" value="TreeGrafter"/>
</dbReference>
<evidence type="ECO:0000256" key="3">
    <source>
        <dbReference type="ARBA" id="ARBA00022840"/>
    </source>
</evidence>
<dbReference type="Gene3D" id="3.30.470.20">
    <property type="entry name" value="ATP-grasp fold, B domain"/>
    <property type="match status" value="1"/>
</dbReference>
<dbReference type="AlphaFoldDB" id="A0AAV7JNZ1"/>
<dbReference type="GO" id="GO:0005524">
    <property type="term" value="F:ATP binding"/>
    <property type="evidence" value="ECO:0007669"/>
    <property type="project" value="UniProtKB-KW"/>
</dbReference>
<proteinExistence type="predicted"/>
<dbReference type="PROSITE" id="PS51221">
    <property type="entry name" value="TTL"/>
    <property type="match status" value="1"/>
</dbReference>
<dbReference type="InterPro" id="IPR004344">
    <property type="entry name" value="TTL/TTLL_fam"/>
</dbReference>
<dbReference type="GO" id="GO:0015631">
    <property type="term" value="F:tubulin binding"/>
    <property type="evidence" value="ECO:0007669"/>
    <property type="project" value="TreeGrafter"/>
</dbReference>
<protein>
    <submittedName>
        <fullName evidence="4">Tubulin polyglutamylase TTLL4-like isoform X2</fullName>
    </submittedName>
</protein>
<gene>
    <name evidence="4" type="ORF">LOD99_7633</name>
</gene>
<dbReference type="GO" id="GO:0036064">
    <property type="term" value="C:ciliary basal body"/>
    <property type="evidence" value="ECO:0007669"/>
    <property type="project" value="TreeGrafter"/>
</dbReference>
<dbReference type="EMBL" id="JAKMXF010000310">
    <property type="protein sequence ID" value="KAI6650583.1"/>
    <property type="molecule type" value="Genomic_DNA"/>
</dbReference>
<dbReference type="GO" id="GO:0070740">
    <property type="term" value="F:tubulin-glutamic acid ligase activity"/>
    <property type="evidence" value="ECO:0007669"/>
    <property type="project" value="TreeGrafter"/>
</dbReference>
<sequence>MKLIRRRKILTCLLLLIIVILITYLKNTDDTQLVYTETKDYISANKVDCGVERLLASAHRPKFVRFKWYFQNGGPQIEGYSGPSAVEVFKPLNFVQTDNDDWDLLWSMVPQWDHFPNGVPKKWQVHNHCFNLANFKGISGDKISQWEKFICMQNKFGKEVINYMPDSFIPPHQYNQFPKRIDKEESWIVKPSIGKKGLGVKIYNSTTEVYKYMQSGLAGNVVIQKYIHDPFLIGGRKFHLRLYLVVTNLIPLRVLLHKEGLVLFASNKYSWSSEEDLTDMSKQLTNAAVADRMKKGSTANSMLFSELISVMSTQYRIDTDKVIREIEDLMVKLVLSQQCNEEFEYHTIGTCFDIIGADVLLDSNLKPHLLESNNGPEMYTADPVTRRANDLAHKSLLNDVIPLVTRTYNRDYWEKKEFVERVERFKLKHNYKSCSDGTGVMGEKCLREEDLYELWLSFYEHNHLNNLTLIYPNSNSVDGYQKYWVREKSEYDQLLYQWVHSNKY</sequence>
<dbReference type="Proteomes" id="UP001165289">
    <property type="component" value="Unassembled WGS sequence"/>
</dbReference>
<evidence type="ECO:0000313" key="4">
    <source>
        <dbReference type="EMBL" id="KAI6650583.1"/>
    </source>
</evidence>
<evidence type="ECO:0000313" key="5">
    <source>
        <dbReference type="Proteomes" id="UP001165289"/>
    </source>
</evidence>
<evidence type="ECO:0000256" key="1">
    <source>
        <dbReference type="ARBA" id="ARBA00022598"/>
    </source>
</evidence>
<comment type="caution">
    <text evidence="4">The sequence shown here is derived from an EMBL/GenBank/DDBJ whole genome shotgun (WGS) entry which is preliminary data.</text>
</comment>
<name>A0AAV7JNZ1_9METZ</name>
<keyword evidence="2" id="KW-0547">Nucleotide-binding</keyword>
<dbReference type="SUPFAM" id="SSF56059">
    <property type="entry name" value="Glutathione synthetase ATP-binding domain-like"/>
    <property type="match status" value="1"/>
</dbReference>
<accession>A0AAV7JNZ1</accession>
<keyword evidence="3" id="KW-0067">ATP-binding</keyword>
<keyword evidence="5" id="KW-1185">Reference proteome</keyword>
<reference evidence="4 5" key="1">
    <citation type="journal article" date="2023" name="BMC Biol.">
        <title>The compact genome of the sponge Oopsacas minuta (Hexactinellida) is lacking key metazoan core genes.</title>
        <authorList>
            <person name="Santini S."/>
            <person name="Schenkelaars Q."/>
            <person name="Jourda C."/>
            <person name="Duchesne M."/>
            <person name="Belahbib H."/>
            <person name="Rocher C."/>
            <person name="Selva M."/>
            <person name="Riesgo A."/>
            <person name="Vervoort M."/>
            <person name="Leys S.P."/>
            <person name="Kodjabachian L."/>
            <person name="Le Bivic A."/>
            <person name="Borchiellini C."/>
            <person name="Claverie J.M."/>
            <person name="Renard E."/>
        </authorList>
    </citation>
    <scope>NUCLEOTIDE SEQUENCE [LARGE SCALE GENOMIC DNA]</scope>
    <source>
        <strain evidence="4">SPO-2</strain>
    </source>
</reference>
<dbReference type="PANTHER" id="PTHR12241">
    <property type="entry name" value="TUBULIN POLYGLUTAMYLASE"/>
    <property type="match status" value="1"/>
</dbReference>